<sequence>MSKAQASAELLIILAVSGSIYTTTEDNTVTCTTGLNYQYDIKITYDVIGGISAKTFTGQKPTVGTCP</sequence>
<reference evidence="2" key="1">
    <citation type="submission" date="2017-09" db="EMBL/GenBank/DDBJ databases">
        <title>The Reconstruction of 2,631 Draft Metagenome-Assembled Genomes from the Global Oceans.</title>
        <authorList>
            <person name="Tully B.J."/>
            <person name="Graham E.D."/>
            <person name="Heidelberg J.F."/>
        </authorList>
    </citation>
    <scope>NUCLEOTIDE SEQUENCE [LARGE SCALE GENOMIC DNA]</scope>
</reference>
<gene>
    <name evidence="1" type="ORF">CL943_02525</name>
</gene>
<protein>
    <submittedName>
        <fullName evidence="1">Uncharacterized protein</fullName>
    </submittedName>
</protein>
<proteinExistence type="predicted"/>
<accession>A0A2D6M157</accession>
<dbReference type="Proteomes" id="UP000226592">
    <property type="component" value="Unassembled WGS sequence"/>
</dbReference>
<dbReference type="EMBL" id="NZBU01000008">
    <property type="protein sequence ID" value="MAG22155.1"/>
    <property type="molecule type" value="Genomic_DNA"/>
</dbReference>
<name>A0A2D6M157_9ARCH</name>
<evidence type="ECO:0000313" key="2">
    <source>
        <dbReference type="Proteomes" id="UP000226592"/>
    </source>
</evidence>
<comment type="caution">
    <text evidence="1">The sequence shown here is derived from an EMBL/GenBank/DDBJ whole genome shotgun (WGS) entry which is preliminary data.</text>
</comment>
<organism evidence="1 2">
    <name type="scientific">Candidatus Iainarchaeum sp</name>
    <dbReference type="NCBI Taxonomy" id="3101447"/>
    <lineage>
        <taxon>Archaea</taxon>
        <taxon>Candidatus Iainarchaeota</taxon>
        <taxon>Candidatus Iainarchaeia</taxon>
        <taxon>Candidatus Iainarchaeales</taxon>
        <taxon>Candidatus Iainarchaeaceae</taxon>
        <taxon>Candidatus Iainarchaeum</taxon>
    </lineage>
</organism>
<evidence type="ECO:0000313" key="1">
    <source>
        <dbReference type="EMBL" id="MAG22155.1"/>
    </source>
</evidence>
<dbReference type="AlphaFoldDB" id="A0A2D6M157"/>